<dbReference type="RefSeq" id="WP_012945953.1">
    <property type="nucleotide sequence ID" value="NC_013746.1"/>
</dbReference>
<keyword evidence="2" id="KW-0614">Plasmid</keyword>
<reference evidence="2 3" key="1">
    <citation type="journal article" date="2010" name="Stand. Genomic Sci.">
        <title>Complete genome sequence of Haloterrigena turkmenica type strain (4k).</title>
        <authorList>
            <person name="Saunders E."/>
            <person name="Tindall B.J."/>
            <person name="Fahnrich R."/>
            <person name="Lapidus A."/>
            <person name="Copeland A."/>
            <person name="Del Rio T.G."/>
            <person name="Lucas S."/>
            <person name="Chen F."/>
            <person name="Tice H."/>
            <person name="Cheng J.F."/>
            <person name="Han C."/>
            <person name="Detter J.C."/>
            <person name="Bruce D."/>
            <person name="Goodwin L."/>
            <person name="Chain P."/>
            <person name="Pitluck S."/>
            <person name="Pati A."/>
            <person name="Ivanova N."/>
            <person name="Mavromatis K."/>
            <person name="Chen A."/>
            <person name="Palaniappan K."/>
            <person name="Land M."/>
            <person name="Hauser L."/>
            <person name="Chang Y.J."/>
            <person name="Jeffries C.D."/>
            <person name="Brettin T."/>
            <person name="Rohde M."/>
            <person name="Goker M."/>
            <person name="Bristow J."/>
            <person name="Eisen J.A."/>
            <person name="Markowitz V."/>
            <person name="Hugenholtz P."/>
            <person name="Klenk H.P."/>
            <person name="Kyrpides N.C."/>
        </authorList>
    </citation>
    <scope>NUCLEOTIDE SEQUENCE [LARGE SCALE GENOMIC DNA]</scope>
    <source>
        <strain evidence="3">ATCC 51198 / DSM 5511 / JCM 9101 / NCIMB 13204 / VKM B-1734 / 4k</strain>
    </source>
</reference>
<dbReference type="KEGG" id="htu:Htur_4978"/>
<feature type="region of interest" description="Disordered" evidence="1">
    <location>
        <begin position="24"/>
        <end position="124"/>
    </location>
</feature>
<evidence type="ECO:0008006" key="4">
    <source>
        <dbReference type="Google" id="ProtNLM"/>
    </source>
</evidence>
<evidence type="ECO:0000256" key="1">
    <source>
        <dbReference type="SAM" id="MobiDB-lite"/>
    </source>
</evidence>
<dbReference type="AlphaFoldDB" id="D2S2W3"/>
<feature type="compositionally biased region" description="Acidic residues" evidence="1">
    <location>
        <begin position="45"/>
        <end position="101"/>
    </location>
</feature>
<protein>
    <recommendedName>
        <fullName evidence="4">Lipoprotein</fullName>
    </recommendedName>
</protein>
<dbReference type="PROSITE" id="PS51257">
    <property type="entry name" value="PROKAR_LIPOPROTEIN"/>
    <property type="match status" value="1"/>
</dbReference>
<geneLocation type="plasmid" evidence="2 3">
    <name>pHTUR03</name>
</geneLocation>
<dbReference type="EMBL" id="CP001863">
    <property type="protein sequence ID" value="ADB63710.1"/>
    <property type="molecule type" value="Genomic_DNA"/>
</dbReference>
<evidence type="ECO:0000313" key="2">
    <source>
        <dbReference type="EMBL" id="ADB63710.1"/>
    </source>
</evidence>
<dbReference type="Proteomes" id="UP000001903">
    <property type="component" value="Plasmid pHTUR03"/>
</dbReference>
<accession>D2S2W3</accession>
<keyword evidence="3" id="KW-1185">Reference proteome</keyword>
<sequence>MNRRWVLASTGFAFSTAIAGCADLNDEPAINDDSDEQDADHGTDDEIAGDDDRGEEPETDDPDQEHDDEDPYEDDEANNDSDEAADEEQAEDEADDEEEQADKEANGERDEDIDGEVSLPDTAQDHLTVRDHWFGWNEDDGGCTVHVKLEKTTDAKYHLEFGTKATVYSDDGEQLERILDGGEDGSPFEEGEMRVYSIGQDRGTSCEGAAAYEARVAYFEAYVPLDELEPDFDLDPELEDKLEITDHSINMHGDEYAPLYAHNAEYSDRYATVKNVTGDYRLSVRGPDGEFHDKTVDLDPGETADFKYTGRKYYADIGNLTYGFSIAAEDVTELDGEAEGGNETDSEE</sequence>
<dbReference type="GeneID" id="8745608"/>
<dbReference type="OrthoDB" id="387217at2157"/>
<evidence type="ECO:0000313" key="3">
    <source>
        <dbReference type="Proteomes" id="UP000001903"/>
    </source>
</evidence>
<feature type="compositionally biased region" description="Acidic residues" evidence="1">
    <location>
        <begin position="24"/>
        <end position="38"/>
    </location>
</feature>
<proteinExistence type="predicted"/>
<name>D2S2W3_HALTV</name>
<gene>
    <name evidence="2" type="ordered locus">Htur_4978</name>
</gene>
<organism evidence="2 3">
    <name type="scientific">Haloterrigena turkmenica (strain ATCC 51198 / DSM 5511 / JCM 9101 / NCIMB 13204 / VKM B-1734 / 4k)</name>
    <name type="common">Halococcus turkmenicus</name>
    <dbReference type="NCBI Taxonomy" id="543526"/>
    <lineage>
        <taxon>Archaea</taxon>
        <taxon>Methanobacteriati</taxon>
        <taxon>Methanobacteriota</taxon>
        <taxon>Stenosarchaea group</taxon>
        <taxon>Halobacteria</taxon>
        <taxon>Halobacteriales</taxon>
        <taxon>Natrialbaceae</taxon>
        <taxon>Haloterrigena</taxon>
    </lineage>
</organism>
<dbReference type="HOGENOM" id="CLU_795984_0_0_2"/>